<proteinExistence type="predicted"/>
<dbReference type="EMBL" id="KN833715">
    <property type="protein sequence ID" value="KIK24502.1"/>
    <property type="molecule type" value="Genomic_DNA"/>
</dbReference>
<sequence length="210" mass="23416">MSEVEDEEVASKDCHLTRRVGNASRREDRERKLCIRYDDTSSAVTSTALDRCPPAYEEGRLIAHGSLLRRTCFQSTVSSTRHRRRDWIKGGNCTGFVYELRTRYWPNVSGGTRAMPAGCHRGASVFVDMIGSGGRVLGIIERSMRKISPLHLVTRSLHATRASTFAAQDNNPGGVTASRLRCMALAIVWITLGTVDGFNVFWSPRMMTFS</sequence>
<reference evidence="2" key="2">
    <citation type="submission" date="2015-01" db="EMBL/GenBank/DDBJ databases">
        <title>Evolutionary Origins and Diversification of the Mycorrhizal Mutualists.</title>
        <authorList>
            <consortium name="DOE Joint Genome Institute"/>
            <consortium name="Mycorrhizal Genomics Consortium"/>
            <person name="Kohler A."/>
            <person name="Kuo A."/>
            <person name="Nagy L.G."/>
            <person name="Floudas D."/>
            <person name="Copeland A."/>
            <person name="Barry K.W."/>
            <person name="Cichocki N."/>
            <person name="Veneault-Fourrey C."/>
            <person name="LaButti K."/>
            <person name="Lindquist E.A."/>
            <person name="Lipzen A."/>
            <person name="Lundell T."/>
            <person name="Morin E."/>
            <person name="Murat C."/>
            <person name="Riley R."/>
            <person name="Ohm R."/>
            <person name="Sun H."/>
            <person name="Tunlid A."/>
            <person name="Henrissat B."/>
            <person name="Grigoriev I.V."/>
            <person name="Hibbett D.S."/>
            <person name="Martin F."/>
        </authorList>
    </citation>
    <scope>NUCLEOTIDE SEQUENCE [LARGE SCALE GENOMIC DNA]</scope>
    <source>
        <strain evidence="2">441</strain>
    </source>
</reference>
<accession>A0A0C9ZQE4</accession>
<dbReference type="AlphaFoldDB" id="A0A0C9ZQE4"/>
<dbReference type="Proteomes" id="UP000054018">
    <property type="component" value="Unassembled WGS sequence"/>
</dbReference>
<organism evidence="1 2">
    <name type="scientific">Pisolithus microcarpus 441</name>
    <dbReference type="NCBI Taxonomy" id="765257"/>
    <lineage>
        <taxon>Eukaryota</taxon>
        <taxon>Fungi</taxon>
        <taxon>Dikarya</taxon>
        <taxon>Basidiomycota</taxon>
        <taxon>Agaricomycotina</taxon>
        <taxon>Agaricomycetes</taxon>
        <taxon>Agaricomycetidae</taxon>
        <taxon>Boletales</taxon>
        <taxon>Sclerodermatineae</taxon>
        <taxon>Pisolithaceae</taxon>
        <taxon>Pisolithus</taxon>
    </lineage>
</organism>
<evidence type="ECO:0000313" key="2">
    <source>
        <dbReference type="Proteomes" id="UP000054018"/>
    </source>
</evidence>
<keyword evidence="2" id="KW-1185">Reference proteome</keyword>
<dbReference type="HOGENOM" id="CLU_1310566_0_0_1"/>
<protein>
    <submittedName>
        <fullName evidence="1">Uncharacterized protein</fullName>
    </submittedName>
</protein>
<dbReference type="OrthoDB" id="10445243at2759"/>
<reference evidence="1 2" key="1">
    <citation type="submission" date="2014-04" db="EMBL/GenBank/DDBJ databases">
        <authorList>
            <consortium name="DOE Joint Genome Institute"/>
            <person name="Kuo A."/>
            <person name="Kohler A."/>
            <person name="Costa M.D."/>
            <person name="Nagy L.G."/>
            <person name="Floudas D."/>
            <person name="Copeland A."/>
            <person name="Barry K.W."/>
            <person name="Cichocki N."/>
            <person name="Veneault-Fourrey C."/>
            <person name="LaButti K."/>
            <person name="Lindquist E.A."/>
            <person name="Lipzen A."/>
            <person name="Lundell T."/>
            <person name="Morin E."/>
            <person name="Murat C."/>
            <person name="Sun H."/>
            <person name="Tunlid A."/>
            <person name="Henrissat B."/>
            <person name="Grigoriev I.V."/>
            <person name="Hibbett D.S."/>
            <person name="Martin F."/>
            <person name="Nordberg H.P."/>
            <person name="Cantor M.N."/>
            <person name="Hua S.X."/>
        </authorList>
    </citation>
    <scope>NUCLEOTIDE SEQUENCE [LARGE SCALE GENOMIC DNA]</scope>
    <source>
        <strain evidence="1 2">441</strain>
    </source>
</reference>
<evidence type="ECO:0000313" key="1">
    <source>
        <dbReference type="EMBL" id="KIK24502.1"/>
    </source>
</evidence>
<gene>
    <name evidence="1" type="ORF">PISMIDRAFT_400970</name>
</gene>
<name>A0A0C9ZQE4_9AGAM</name>